<dbReference type="GO" id="GO:0051603">
    <property type="term" value="P:proteolysis involved in protein catabolic process"/>
    <property type="evidence" value="ECO:0007669"/>
    <property type="project" value="InterPro"/>
</dbReference>
<dbReference type="GO" id="GO:0005839">
    <property type="term" value="C:proteasome core complex"/>
    <property type="evidence" value="ECO:0007669"/>
    <property type="project" value="InterPro"/>
</dbReference>
<name>A0A6B2G2S2_MYXSQ</name>
<dbReference type="InterPro" id="IPR029055">
    <property type="entry name" value="Ntn_hydrolases_N"/>
</dbReference>
<proteinExistence type="predicted"/>
<keyword evidence="1" id="KW-1133">Transmembrane helix</keyword>
<keyword evidence="1" id="KW-0812">Transmembrane</keyword>
<keyword evidence="1" id="KW-0472">Membrane</keyword>
<evidence type="ECO:0000313" key="2">
    <source>
        <dbReference type="EMBL" id="NDJ97832.1"/>
    </source>
</evidence>
<dbReference type="InterPro" id="IPR001353">
    <property type="entry name" value="Proteasome_sua/b"/>
</dbReference>
<dbReference type="AlphaFoldDB" id="A0A6B2G2S2"/>
<dbReference type="Gene3D" id="3.60.20.10">
    <property type="entry name" value="Glutamine Phosphoribosylpyrophosphate, subunit 1, domain 1"/>
    <property type="match status" value="1"/>
</dbReference>
<accession>A0A6B2G2S2</accession>
<protein>
    <submittedName>
        <fullName evidence="2">Proteasome subunit beta type-2-B (Trinotate prediction)</fullName>
    </submittedName>
</protein>
<keyword evidence="2" id="KW-0647">Proteasome</keyword>
<sequence length="102" mass="11508">MYLADMLLAGWDKKDGSSLYYLDYLGALIKVPFGCHGYGSVFALSILDRFYRSDMPINDAVELLTLIMKELKKRFLINIPRLFVRSIGKDGTIVVSPELTAN</sequence>
<reference evidence="2" key="1">
    <citation type="submission" date="2018-11" db="EMBL/GenBank/DDBJ databases">
        <title>Myxobolus squamalis genome and transcriptome.</title>
        <authorList>
            <person name="Yahalomi D."/>
            <person name="Atkinson S.D."/>
            <person name="Neuhof M."/>
            <person name="Chang E.S."/>
            <person name="Philippe H."/>
            <person name="Cartwright P."/>
            <person name="Bartholomew J.L."/>
            <person name="Huchon D."/>
        </authorList>
    </citation>
    <scope>NUCLEOTIDE SEQUENCE</scope>
    <source>
        <strain evidence="2">71B08</strain>
        <tissue evidence="2">Whole</tissue>
    </source>
</reference>
<dbReference type="Pfam" id="PF00227">
    <property type="entry name" value="Proteasome"/>
    <property type="match status" value="1"/>
</dbReference>
<organism evidence="2">
    <name type="scientific">Myxobolus squamalis</name>
    <name type="common">Myxosporean</name>
    <dbReference type="NCBI Taxonomy" id="59785"/>
    <lineage>
        <taxon>Eukaryota</taxon>
        <taxon>Metazoa</taxon>
        <taxon>Cnidaria</taxon>
        <taxon>Myxozoa</taxon>
        <taxon>Myxosporea</taxon>
        <taxon>Bivalvulida</taxon>
        <taxon>Platysporina</taxon>
        <taxon>Myxobolidae</taxon>
        <taxon>Myxobolus</taxon>
    </lineage>
</organism>
<evidence type="ECO:0000256" key="1">
    <source>
        <dbReference type="SAM" id="Phobius"/>
    </source>
</evidence>
<dbReference type="EMBL" id="GHBR01003702">
    <property type="protein sequence ID" value="NDJ97832.1"/>
    <property type="molecule type" value="Transcribed_RNA"/>
</dbReference>
<feature type="transmembrane region" description="Helical" evidence="1">
    <location>
        <begin position="20"/>
        <end position="47"/>
    </location>
</feature>
<dbReference type="SUPFAM" id="SSF56235">
    <property type="entry name" value="N-terminal nucleophile aminohydrolases (Ntn hydrolases)"/>
    <property type="match status" value="1"/>
</dbReference>